<dbReference type="Proteomes" id="UP001210865">
    <property type="component" value="Chromosome"/>
</dbReference>
<gene>
    <name evidence="1" type="ORF">PBT88_19500</name>
</gene>
<dbReference type="EMBL" id="CP115174">
    <property type="protein sequence ID" value="WBO22302.1"/>
    <property type="molecule type" value="Genomic_DNA"/>
</dbReference>
<organism evidence="1 2">
    <name type="scientific">Sphingomonas abietis</name>
    <dbReference type="NCBI Taxonomy" id="3012344"/>
    <lineage>
        <taxon>Bacteria</taxon>
        <taxon>Pseudomonadati</taxon>
        <taxon>Pseudomonadota</taxon>
        <taxon>Alphaproteobacteria</taxon>
        <taxon>Sphingomonadales</taxon>
        <taxon>Sphingomonadaceae</taxon>
        <taxon>Sphingomonas</taxon>
    </lineage>
</organism>
<dbReference type="RefSeq" id="WP_270076950.1">
    <property type="nucleotide sequence ID" value="NZ_CP115174.1"/>
</dbReference>
<name>A0ABY7NL74_9SPHN</name>
<sequence length="105" mass="11379">MPLLDAAFMPYKCGMRYEDALVLIGRTYSATVVRHGGRSLSRVATILVNQGCFFHRLESGKTCTARNLERVAAHFRVPANWPNGVIPDVAVAALAQIGRPALLAA</sequence>
<protein>
    <submittedName>
        <fullName evidence="1">Uncharacterized protein</fullName>
    </submittedName>
</protein>
<proteinExistence type="predicted"/>
<reference evidence="1 2" key="1">
    <citation type="submission" date="2022-12" db="EMBL/GenBank/DDBJ databases">
        <title>Sphingomonas abieness sp. nov., an endophytic bacterium isolated from Abies koreana.</title>
        <authorList>
            <person name="Jiang L."/>
            <person name="Lee J."/>
        </authorList>
    </citation>
    <scope>NUCLEOTIDE SEQUENCE [LARGE SCALE GENOMIC DNA]</scope>
    <source>
        <strain evidence="2">PAMB 00755</strain>
    </source>
</reference>
<keyword evidence="2" id="KW-1185">Reference proteome</keyword>
<accession>A0ABY7NL74</accession>
<evidence type="ECO:0000313" key="2">
    <source>
        <dbReference type="Proteomes" id="UP001210865"/>
    </source>
</evidence>
<evidence type="ECO:0000313" key="1">
    <source>
        <dbReference type="EMBL" id="WBO22302.1"/>
    </source>
</evidence>